<protein>
    <submittedName>
        <fullName evidence="2">Uncharacterized protein</fullName>
    </submittedName>
</protein>
<dbReference type="EMBL" id="KZ678145">
    <property type="protein sequence ID" value="PSN61294.1"/>
    <property type="molecule type" value="Genomic_DNA"/>
</dbReference>
<reference evidence="2 3" key="1">
    <citation type="journal article" date="2018" name="Front. Microbiol.">
        <title>Genome-Wide Analysis of Corynespora cassiicola Leaf Fall Disease Putative Effectors.</title>
        <authorList>
            <person name="Lopez D."/>
            <person name="Ribeiro S."/>
            <person name="Label P."/>
            <person name="Fumanal B."/>
            <person name="Venisse J.S."/>
            <person name="Kohler A."/>
            <person name="de Oliveira R.R."/>
            <person name="Labutti K."/>
            <person name="Lipzen A."/>
            <person name="Lail K."/>
            <person name="Bauer D."/>
            <person name="Ohm R.A."/>
            <person name="Barry K.W."/>
            <person name="Spatafora J."/>
            <person name="Grigoriev I.V."/>
            <person name="Martin F.M."/>
            <person name="Pujade-Renaud V."/>
        </authorList>
    </citation>
    <scope>NUCLEOTIDE SEQUENCE [LARGE SCALE GENOMIC DNA]</scope>
    <source>
        <strain evidence="2 3">Philippines</strain>
    </source>
</reference>
<feature type="compositionally biased region" description="Polar residues" evidence="1">
    <location>
        <begin position="220"/>
        <end position="243"/>
    </location>
</feature>
<feature type="region of interest" description="Disordered" evidence="1">
    <location>
        <begin position="192"/>
        <end position="382"/>
    </location>
</feature>
<evidence type="ECO:0000256" key="1">
    <source>
        <dbReference type="SAM" id="MobiDB-lite"/>
    </source>
</evidence>
<name>A0A2T2N790_CORCC</name>
<gene>
    <name evidence="2" type="ORF">BS50DRAFT_593207</name>
</gene>
<feature type="compositionally biased region" description="Low complexity" evidence="1">
    <location>
        <begin position="1"/>
        <end position="18"/>
    </location>
</feature>
<feature type="region of interest" description="Disordered" evidence="1">
    <location>
        <begin position="1"/>
        <end position="33"/>
    </location>
</feature>
<feature type="compositionally biased region" description="Polar residues" evidence="1">
    <location>
        <begin position="310"/>
        <end position="330"/>
    </location>
</feature>
<evidence type="ECO:0000313" key="2">
    <source>
        <dbReference type="EMBL" id="PSN61294.1"/>
    </source>
</evidence>
<proteinExistence type="predicted"/>
<evidence type="ECO:0000313" key="3">
    <source>
        <dbReference type="Proteomes" id="UP000240883"/>
    </source>
</evidence>
<feature type="compositionally biased region" description="Polar residues" evidence="1">
    <location>
        <begin position="52"/>
        <end position="71"/>
    </location>
</feature>
<dbReference type="Proteomes" id="UP000240883">
    <property type="component" value="Unassembled WGS sequence"/>
</dbReference>
<accession>A0A2T2N790</accession>
<keyword evidence="3" id="KW-1185">Reference proteome</keyword>
<organism evidence="2 3">
    <name type="scientific">Corynespora cassiicola Philippines</name>
    <dbReference type="NCBI Taxonomy" id="1448308"/>
    <lineage>
        <taxon>Eukaryota</taxon>
        <taxon>Fungi</taxon>
        <taxon>Dikarya</taxon>
        <taxon>Ascomycota</taxon>
        <taxon>Pezizomycotina</taxon>
        <taxon>Dothideomycetes</taxon>
        <taxon>Pleosporomycetidae</taxon>
        <taxon>Pleosporales</taxon>
        <taxon>Corynesporascaceae</taxon>
        <taxon>Corynespora</taxon>
    </lineage>
</organism>
<feature type="compositionally biased region" description="Basic and acidic residues" evidence="1">
    <location>
        <begin position="372"/>
        <end position="382"/>
    </location>
</feature>
<feature type="region of interest" description="Disordered" evidence="1">
    <location>
        <begin position="47"/>
        <end position="83"/>
    </location>
</feature>
<sequence>MSLSSSPNSSNVSSNFGSIMVSPMSSPGLPAEQFRALKGRQEIEKAYKKRASQLTNHSHSDTVNMNTTTPNEPAFDPHDSHEYHKRCTKKYELTKEQEAKRAAVRWATRLALHDTSEFPREIAEYNPNTTGPIPQRHIGEFHRRWNEDDREDDHLGTAYTQSFWEKHLAQGVHQPLFQNAKEVHNMASYVSDYGKRPSLSPFEGRRRRTLEGCGPERATSMDSGRSVGRSSAPSRNNQNQTFHGVSEQKHAAEQTHLFLNSAYPDPQQHPLRSKFSWSTTATKHDPESSKSKRRPSIFASLLKSSDSKKQPSMPNNASLFSNPQLPSSQRTRLRRKSSVTGSRRLSFRSIGRRGKSSDSDSEESQGSTTGTFKEKLGFGKKE</sequence>
<dbReference type="AlphaFoldDB" id="A0A2T2N790"/>